<evidence type="ECO:0000313" key="2">
    <source>
        <dbReference type="Proteomes" id="UP001189624"/>
    </source>
</evidence>
<protein>
    <submittedName>
        <fullName evidence="1">Uncharacterized protein</fullName>
    </submittedName>
</protein>
<accession>A0AA86T356</accession>
<organism evidence="1 2">
    <name type="scientific">Sphenostylis stenocarpa</name>
    <dbReference type="NCBI Taxonomy" id="92480"/>
    <lineage>
        <taxon>Eukaryota</taxon>
        <taxon>Viridiplantae</taxon>
        <taxon>Streptophyta</taxon>
        <taxon>Embryophyta</taxon>
        <taxon>Tracheophyta</taxon>
        <taxon>Spermatophyta</taxon>
        <taxon>Magnoliopsida</taxon>
        <taxon>eudicotyledons</taxon>
        <taxon>Gunneridae</taxon>
        <taxon>Pentapetalae</taxon>
        <taxon>rosids</taxon>
        <taxon>fabids</taxon>
        <taxon>Fabales</taxon>
        <taxon>Fabaceae</taxon>
        <taxon>Papilionoideae</taxon>
        <taxon>50 kb inversion clade</taxon>
        <taxon>NPAAA clade</taxon>
        <taxon>indigoferoid/millettioid clade</taxon>
        <taxon>Phaseoleae</taxon>
        <taxon>Sphenostylis</taxon>
    </lineage>
</organism>
<dbReference type="Gramene" id="rna-AYBTSS11_LOCUS13634">
    <property type="protein sequence ID" value="CAJ1949264.1"/>
    <property type="gene ID" value="gene-AYBTSS11_LOCUS13634"/>
</dbReference>
<dbReference type="EMBL" id="OY731401">
    <property type="protein sequence ID" value="CAJ1949264.1"/>
    <property type="molecule type" value="Genomic_DNA"/>
</dbReference>
<sequence length="74" mass="8849">MNIKDKRKQNNKKRKAFRLCKFSWNNQHYDDEAENCVSFETRPSLVRFLVSQPPQSFHIFQKGLASEGFCRLVR</sequence>
<evidence type="ECO:0000313" key="1">
    <source>
        <dbReference type="EMBL" id="CAJ1949264.1"/>
    </source>
</evidence>
<dbReference type="Proteomes" id="UP001189624">
    <property type="component" value="Chromosome 4"/>
</dbReference>
<keyword evidence="2" id="KW-1185">Reference proteome</keyword>
<proteinExistence type="predicted"/>
<reference evidence="1" key="1">
    <citation type="submission" date="2023-10" db="EMBL/GenBank/DDBJ databases">
        <authorList>
            <person name="Domelevo Entfellner J.-B."/>
        </authorList>
    </citation>
    <scope>NUCLEOTIDE SEQUENCE</scope>
</reference>
<name>A0AA86T356_9FABA</name>
<gene>
    <name evidence="1" type="ORF">AYBTSS11_LOCUS13634</name>
</gene>
<dbReference type="AlphaFoldDB" id="A0AA86T356"/>